<feature type="region of interest" description="Disordered" evidence="1">
    <location>
        <begin position="228"/>
        <end position="272"/>
    </location>
</feature>
<dbReference type="KEGG" id="dfa:DFA_06309"/>
<dbReference type="Proteomes" id="UP000007797">
    <property type="component" value="Unassembled WGS sequence"/>
</dbReference>
<accession>F4PKN9</accession>
<dbReference type="GeneID" id="14876092"/>
<name>F4PKN9_CACFS</name>
<feature type="region of interest" description="Disordered" evidence="1">
    <location>
        <begin position="189"/>
        <end position="211"/>
    </location>
</feature>
<reference evidence="3" key="1">
    <citation type="journal article" date="2011" name="Genome Res.">
        <title>Phylogeny-wide analysis of social amoeba genomes highlights ancient origins for complex intercellular communication.</title>
        <authorList>
            <person name="Heidel A.J."/>
            <person name="Lawal H.M."/>
            <person name="Felder M."/>
            <person name="Schilde C."/>
            <person name="Helps N.R."/>
            <person name="Tunggal B."/>
            <person name="Rivero F."/>
            <person name="John U."/>
            <person name="Schleicher M."/>
            <person name="Eichinger L."/>
            <person name="Platzer M."/>
            <person name="Noegel A.A."/>
            <person name="Schaap P."/>
            <person name="Gloeckner G."/>
        </authorList>
    </citation>
    <scope>NUCLEOTIDE SEQUENCE [LARGE SCALE GENOMIC DNA]</scope>
    <source>
        <strain evidence="3">SH3</strain>
    </source>
</reference>
<gene>
    <name evidence="2" type="ORF">DFA_06309</name>
</gene>
<keyword evidence="3" id="KW-1185">Reference proteome</keyword>
<evidence type="ECO:0000256" key="1">
    <source>
        <dbReference type="SAM" id="MobiDB-lite"/>
    </source>
</evidence>
<feature type="compositionally biased region" description="Basic and acidic residues" evidence="1">
    <location>
        <begin position="201"/>
        <end position="211"/>
    </location>
</feature>
<proteinExistence type="predicted"/>
<evidence type="ECO:0000313" key="3">
    <source>
        <dbReference type="Proteomes" id="UP000007797"/>
    </source>
</evidence>
<feature type="compositionally biased region" description="Polar residues" evidence="1">
    <location>
        <begin position="255"/>
        <end position="272"/>
    </location>
</feature>
<evidence type="ECO:0000313" key="2">
    <source>
        <dbReference type="EMBL" id="EGG24163.1"/>
    </source>
</evidence>
<dbReference type="EMBL" id="GL883007">
    <property type="protein sequence ID" value="EGG24163.1"/>
    <property type="molecule type" value="Genomic_DNA"/>
</dbReference>
<dbReference type="RefSeq" id="XP_004362014.1">
    <property type="nucleotide sequence ID" value="XM_004361957.1"/>
</dbReference>
<dbReference type="AlphaFoldDB" id="F4PKN9"/>
<sequence length="361" mass="41472">MLFFKAYLIYANARGVGALNLQHYMHWCRQCSMHATSSNARQDEEIDDQSTLPSRGKQMALLPYTTCVDDQYSHHHHQHHHHHDFYISKYYNGVRWQGKDSKLCDGCKLTDYNCQCSKAQLADKENDSTLKVSQLADDMNETLKVFISLENTSPSPTMLLESLFSLSKKTVKELIEFCNLNSIKYYQQEEPTKGKNKRGSHKDSKGGATNSKKDQLINAIIKFNFEKQKRDASKNKKKRSKSSSTTNDRCKDQDQSNSQKDGNKSTSNSVSTHDYGFGKSLCDSQIKDLWKSKNPNATEMPFKTKWQWLYCPVCDHFFNRDSSAAKNILLLGILHQTADYRPWIYRPLPADIVHIGRVDTT</sequence>
<organism evidence="2 3">
    <name type="scientific">Cavenderia fasciculata</name>
    <name type="common">Slime mold</name>
    <name type="synonym">Dictyostelium fasciculatum</name>
    <dbReference type="NCBI Taxonomy" id="261658"/>
    <lineage>
        <taxon>Eukaryota</taxon>
        <taxon>Amoebozoa</taxon>
        <taxon>Evosea</taxon>
        <taxon>Eumycetozoa</taxon>
        <taxon>Dictyostelia</taxon>
        <taxon>Acytosteliales</taxon>
        <taxon>Cavenderiaceae</taxon>
        <taxon>Cavenderia</taxon>
    </lineage>
</organism>
<protein>
    <submittedName>
        <fullName evidence="2">Uncharacterized protein</fullName>
    </submittedName>
</protein>